<keyword evidence="3" id="KW-0596">Phosphopantetheine</keyword>
<dbReference type="RefSeq" id="WP_091315714.1">
    <property type="nucleotide sequence ID" value="NZ_FNSO01000004.1"/>
</dbReference>
<dbReference type="GO" id="GO:0006633">
    <property type="term" value="P:fatty acid biosynthetic process"/>
    <property type="evidence" value="ECO:0007669"/>
    <property type="project" value="InterPro"/>
</dbReference>
<evidence type="ECO:0000259" key="12">
    <source>
        <dbReference type="PROSITE" id="PS52004"/>
    </source>
</evidence>
<dbReference type="InterPro" id="IPR016039">
    <property type="entry name" value="Thiolase-like"/>
</dbReference>
<dbReference type="Gene3D" id="3.30.70.3290">
    <property type="match status" value="1"/>
</dbReference>
<dbReference type="Gene3D" id="3.40.366.10">
    <property type="entry name" value="Malonyl-Coenzyme A Acyl Carrier Protein, domain 2"/>
    <property type="match status" value="1"/>
</dbReference>
<dbReference type="Pfam" id="PF16197">
    <property type="entry name" value="KAsynt_C_assoc"/>
    <property type="match status" value="1"/>
</dbReference>
<dbReference type="InterPro" id="IPR020806">
    <property type="entry name" value="PKS_PP-bd"/>
</dbReference>
<dbReference type="Gene3D" id="3.40.50.1820">
    <property type="entry name" value="alpha/beta hydrolase"/>
    <property type="match status" value="1"/>
</dbReference>
<dbReference type="InterPro" id="IPR049551">
    <property type="entry name" value="PKS_DH_C"/>
</dbReference>
<dbReference type="InterPro" id="IPR013968">
    <property type="entry name" value="PKS_KR"/>
</dbReference>
<dbReference type="InterPro" id="IPR042104">
    <property type="entry name" value="PKS_dehydratase_sf"/>
</dbReference>
<evidence type="ECO:0000313" key="15">
    <source>
        <dbReference type="Proteomes" id="UP000199622"/>
    </source>
</evidence>
<comment type="pathway">
    <text evidence="2">Antibiotic biosynthesis.</text>
</comment>
<feature type="coiled-coil region" evidence="10">
    <location>
        <begin position="5"/>
        <end position="32"/>
    </location>
</feature>
<dbReference type="PROSITE" id="PS52019">
    <property type="entry name" value="PKS_MFAS_DH"/>
    <property type="match status" value="1"/>
</dbReference>
<dbReference type="PROSITE" id="PS00012">
    <property type="entry name" value="PHOSPHOPANTETHEINE"/>
    <property type="match status" value="1"/>
</dbReference>
<dbReference type="InterPro" id="IPR050091">
    <property type="entry name" value="PKS_NRPS_Biosynth_Enz"/>
</dbReference>
<dbReference type="InterPro" id="IPR032821">
    <property type="entry name" value="PKS_assoc"/>
</dbReference>
<dbReference type="Pfam" id="PF00109">
    <property type="entry name" value="ketoacyl-synt"/>
    <property type="match status" value="1"/>
</dbReference>
<dbReference type="InterPro" id="IPR049900">
    <property type="entry name" value="PKS_mFAS_DH"/>
</dbReference>
<reference evidence="15" key="1">
    <citation type="submission" date="2016-10" db="EMBL/GenBank/DDBJ databases">
        <authorList>
            <person name="Varghese N."/>
            <person name="Submissions S."/>
        </authorList>
    </citation>
    <scope>NUCLEOTIDE SEQUENCE [LARGE SCALE GENOMIC DNA]</scope>
    <source>
        <strain evidence="15">DSM 44544</strain>
    </source>
</reference>
<evidence type="ECO:0000313" key="14">
    <source>
        <dbReference type="EMBL" id="SED25743.1"/>
    </source>
</evidence>
<dbReference type="Pfam" id="PF14765">
    <property type="entry name" value="PS-DH"/>
    <property type="match status" value="1"/>
</dbReference>
<dbReference type="InterPro" id="IPR009081">
    <property type="entry name" value="PP-bd_ACP"/>
</dbReference>
<dbReference type="SMART" id="SM00826">
    <property type="entry name" value="PKS_DH"/>
    <property type="match status" value="1"/>
</dbReference>
<dbReference type="CDD" id="cd08956">
    <property type="entry name" value="KR_3_FAS_SDR_x"/>
    <property type="match status" value="1"/>
</dbReference>
<keyword evidence="15" id="KW-1185">Reference proteome</keyword>
<dbReference type="Gene3D" id="3.40.50.720">
    <property type="entry name" value="NAD(P)-binding Rossmann-like Domain"/>
    <property type="match status" value="1"/>
</dbReference>
<evidence type="ECO:0000256" key="9">
    <source>
        <dbReference type="PROSITE-ProRule" id="PRU01363"/>
    </source>
</evidence>
<evidence type="ECO:0000259" key="11">
    <source>
        <dbReference type="PROSITE" id="PS50075"/>
    </source>
</evidence>
<proteinExistence type="predicted"/>
<evidence type="ECO:0000256" key="4">
    <source>
        <dbReference type="ARBA" id="ARBA00022553"/>
    </source>
</evidence>
<dbReference type="CDD" id="cd00833">
    <property type="entry name" value="PKS"/>
    <property type="match status" value="1"/>
</dbReference>
<dbReference type="InterPro" id="IPR020841">
    <property type="entry name" value="PKS_Beta-ketoAc_synthase_dom"/>
</dbReference>
<feature type="active site" description="Proton acceptor; for dehydratase activity" evidence="9">
    <location>
        <position position="919"/>
    </location>
</feature>
<evidence type="ECO:0000256" key="6">
    <source>
        <dbReference type="ARBA" id="ARBA00023194"/>
    </source>
</evidence>
<evidence type="ECO:0000256" key="7">
    <source>
        <dbReference type="ARBA" id="ARBA00023268"/>
    </source>
</evidence>
<sequence>MSESEQQLVNALRAALKETQRLKEQNRRFAEAGAEPIAIVGTACRLPGGVDTPDRLWRLLAEGGDAIGGFPGDRGWDLGLLHDSADGRPGSSYVREGGFLHEAPYFDAALFGISPRDAVLMDPQLRLLLETSWEALERAGIPPLSLGGSATGVFAGAMYHDYRGSFAASGMISGRVAYTFGLQGPTVTVDTACSSSLVALHLAVQALRAGECSLALAGGATVMSTPRTFVEFSLDGTLSPGARCRSFADSADGTAWSEGCATVVLERLSDARRAGHPVLALVRGSAVNSDGASNGVTAPNGPAQRKVIRQALADARLSPAQVGLVEAHGTATPLGDPIEAQALLATYGRDRDGGAPLRLGSLKSNLGHTQAASGIAGVLKLVSALRHEVMPRTLHVDAPSSHVDWTAGEVELLTEPVPWPRGDGPRRGAVSSFGLSGTNAHVIIEEAPEPADPQPAGTGAAVPVVLSGRSPEAVQAQAERLAEHLRAHPGLRPADVAYTLATRRTHLEHRAAVVARDRDELLAALAECPSRVVRGESTTAFLFSGAGSQRPGMGRELSAAYPAFAAAYDAACAELSGQLGRSLHEAVEDPAALAEFACSQAALFAVQVGLFRLAESWGLHPDVLCGHSGGELAVAHCAGVLSLADAAELVVTRARLMQALPRGVMVALEAGADELAGYPVDVAAINGPRSVVVSGDEARVLEVARQFAGAGRRTKTLRVPVASHSRLMDPMLAAFREVAASVPHAAPALPVVSTVTGEFAEAFDAGYWVRNIRRTVRFADAVRTLRAHGVNRFLELGPDGPLTAVMPDDVVAVAALARDLPEDVAVARAVAALHVHGVSPDWHAFFAPRGATAADLPTYAFQRERYWLDAATDSGDVTATGLDPVRHPLLGAAAKLGGGDELVLHGRISVATHPWLAGHAIGGAIVLPGTAFLELAVRAGDEAGCPRVRELTLHAPLVLGEHAVRLQVRVGAPAEDGGRPVRIDAQAGDSSWVRHADGTLVAGRVPGPAAPGAWPPAGAEVLDVAGTYELLAERGVEYGPLFQGLKAAWRRGGEVFAEVRLPEEAQLEAGAFGLHPALADASLHAIGLSPAAGEGVLLPYSWSDVELSAAGASSVRVRVKPLADNTFSVDLADDTGAAVASVGALALRPPSGRQPTERGGSGAVLRLDWVRTAVPEARSADVTVLRVTAGTDVRAARRETHRVLARLRDGLDAGRPIVVLTRGAVALPGEPLADLAGAAVAGLVRSAQTEHPGRIAHLDVDSEPTPELLAAAAGQVALVVRGGDAWVPRLVRGTETGVPDWGDGAVLVTGGTGRLGRLVAGHLVRRHGVRRLVLAGRSGRGADDLVAELAALGADVRVAACDFADRAATAALLAEHPVTAIVHAAGVLADGVLTSLTPRQVDAVFAAKAEAAWNLHELATNLSAFVLFSSAAGVLGAPGQGNYAAANAFLDALARHRRALGLPAQSLAWGMWESAGRSGLTAADGLALFDAAAGADEPVLVPMKLDVAAWRAAGDVPELLRGFVPVARRTASGSLRDRLLRLPAGERLGKLRELVVTNAAAVLGHDPAEPADPERTFSALGFDSLTSVQLRNRLGELTGLTLSATLAFDHPDAAALAAFLHEELRRDRVAPATTDDPVHRLFAEAVAAGQVPGGIAVLGAAANLRPSFGSPADAPVTSRPVRVADGPHRPSLVAVPSPAAMTGAVQYARFAAWFRDRRRVSVLPLPGFVAEEPLPGDFGTLVGFLAAGAREEAAGEPFALLGYSSGGLLAHAVAAELERTGDGPAGVCLLDTYELDSPVAREMAGGLLARQDGGFDRTQLTAMGRYLGLLAEAGRPDLGAPTLLLRARSPFDDRAGSWRSTWRADRRETVPGDHFSLVEADADTTARAVEAWLAALPTPTPLAIGSTL</sequence>
<dbReference type="Pfam" id="PF00975">
    <property type="entry name" value="Thioesterase"/>
    <property type="match status" value="1"/>
</dbReference>
<feature type="domain" description="Carrier" evidence="11">
    <location>
        <begin position="1549"/>
        <end position="1624"/>
    </location>
</feature>
<dbReference type="SUPFAM" id="SSF51735">
    <property type="entry name" value="NAD(P)-binding Rossmann-fold domains"/>
    <property type="match status" value="2"/>
</dbReference>
<dbReference type="InterPro" id="IPR016036">
    <property type="entry name" value="Malonyl_transacylase_ACP-bd"/>
</dbReference>
<evidence type="ECO:0000256" key="5">
    <source>
        <dbReference type="ARBA" id="ARBA00022679"/>
    </source>
</evidence>
<dbReference type="Pfam" id="PF00698">
    <property type="entry name" value="Acyl_transf_1"/>
    <property type="match status" value="1"/>
</dbReference>
<dbReference type="InterPro" id="IPR049552">
    <property type="entry name" value="PKS_DH_N"/>
</dbReference>
<evidence type="ECO:0000256" key="2">
    <source>
        <dbReference type="ARBA" id="ARBA00004792"/>
    </source>
</evidence>
<dbReference type="InterPro" id="IPR014043">
    <property type="entry name" value="Acyl_transferase_dom"/>
</dbReference>
<dbReference type="InterPro" id="IPR001227">
    <property type="entry name" value="Ac_transferase_dom_sf"/>
</dbReference>
<accession>A0A1H4Z6G2</accession>
<evidence type="ECO:0000256" key="10">
    <source>
        <dbReference type="SAM" id="Coils"/>
    </source>
</evidence>
<feature type="region of interest" description="C-terminal hotdog fold" evidence="9">
    <location>
        <begin position="1019"/>
        <end position="1156"/>
    </location>
</feature>
<dbReference type="GO" id="GO:0004312">
    <property type="term" value="F:fatty acid synthase activity"/>
    <property type="evidence" value="ECO:0007669"/>
    <property type="project" value="TreeGrafter"/>
</dbReference>
<keyword evidence="5 14" id="KW-0808">Transferase</keyword>
<feature type="region of interest" description="N-terminal hotdog fold" evidence="9">
    <location>
        <begin position="887"/>
        <end position="1007"/>
    </location>
</feature>
<evidence type="ECO:0000256" key="8">
    <source>
        <dbReference type="ARBA" id="ARBA00023315"/>
    </source>
</evidence>
<dbReference type="InterPro" id="IPR015083">
    <property type="entry name" value="NorB/c/GfsB-D-like_docking"/>
</dbReference>
<dbReference type="Pfam" id="PF02801">
    <property type="entry name" value="Ketoacyl-synt_C"/>
    <property type="match status" value="1"/>
</dbReference>
<dbReference type="STRING" id="208445.SAMN04489727_7115"/>
<comment type="cofactor">
    <cofactor evidence="1">
        <name>pantetheine 4'-phosphate</name>
        <dbReference type="ChEBI" id="CHEBI:47942"/>
    </cofactor>
</comment>
<keyword evidence="4" id="KW-0597">Phosphoprotein</keyword>
<dbReference type="SMART" id="SM00824">
    <property type="entry name" value="PKS_TE"/>
    <property type="match status" value="1"/>
</dbReference>
<gene>
    <name evidence="14" type="ORF">SAMN04489727_7115</name>
</gene>
<dbReference type="SUPFAM" id="SSF52151">
    <property type="entry name" value="FabD/lysophospholipase-like"/>
    <property type="match status" value="1"/>
</dbReference>
<dbReference type="PANTHER" id="PTHR43775">
    <property type="entry name" value="FATTY ACID SYNTHASE"/>
    <property type="match status" value="1"/>
</dbReference>
<dbReference type="Proteomes" id="UP000199622">
    <property type="component" value="Unassembled WGS sequence"/>
</dbReference>
<dbReference type="Pfam" id="PF08990">
    <property type="entry name" value="Docking"/>
    <property type="match status" value="1"/>
</dbReference>
<dbReference type="SUPFAM" id="SSF53474">
    <property type="entry name" value="alpha/beta-Hydrolases"/>
    <property type="match status" value="1"/>
</dbReference>
<keyword evidence="6" id="KW-0045">Antibiotic biosynthesis</keyword>
<dbReference type="InterPro" id="IPR036291">
    <property type="entry name" value="NAD(P)-bd_dom_sf"/>
</dbReference>
<evidence type="ECO:0000256" key="3">
    <source>
        <dbReference type="ARBA" id="ARBA00022450"/>
    </source>
</evidence>
<dbReference type="InterPro" id="IPR029058">
    <property type="entry name" value="AB_hydrolase_fold"/>
</dbReference>
<keyword evidence="8" id="KW-0012">Acyltransferase</keyword>
<dbReference type="Gene3D" id="3.40.47.10">
    <property type="match status" value="1"/>
</dbReference>
<dbReference type="InterPro" id="IPR014031">
    <property type="entry name" value="Ketoacyl_synth_C"/>
</dbReference>
<feature type="domain" description="Ketosynthase family 3 (KS3)" evidence="12">
    <location>
        <begin position="34"/>
        <end position="446"/>
    </location>
</feature>
<dbReference type="OrthoDB" id="3584841at2"/>
<dbReference type="InterPro" id="IPR006162">
    <property type="entry name" value="Ppantetheine_attach_site"/>
</dbReference>
<dbReference type="GO" id="GO:0033068">
    <property type="term" value="P:macrolide biosynthetic process"/>
    <property type="evidence" value="ECO:0007669"/>
    <property type="project" value="UniProtKB-ARBA"/>
</dbReference>
<dbReference type="InterPro" id="IPR018201">
    <property type="entry name" value="Ketoacyl_synth_AS"/>
</dbReference>
<keyword evidence="7" id="KW-0511">Multifunctional enzyme</keyword>
<dbReference type="PANTHER" id="PTHR43775:SF51">
    <property type="entry name" value="INACTIVE PHENOLPHTHIOCEROL SYNTHESIS POLYKETIDE SYNTHASE TYPE I PKS1-RELATED"/>
    <property type="match status" value="1"/>
</dbReference>
<dbReference type="SMART" id="SM00822">
    <property type="entry name" value="PKS_KR"/>
    <property type="match status" value="1"/>
</dbReference>
<dbReference type="Gene3D" id="1.10.1200.10">
    <property type="entry name" value="ACP-like"/>
    <property type="match status" value="1"/>
</dbReference>
<dbReference type="SMART" id="SM00823">
    <property type="entry name" value="PKS_PP"/>
    <property type="match status" value="1"/>
</dbReference>
<dbReference type="InterPro" id="IPR020807">
    <property type="entry name" value="PKS_DH"/>
</dbReference>
<dbReference type="GO" id="GO:0031177">
    <property type="term" value="F:phosphopantetheine binding"/>
    <property type="evidence" value="ECO:0007669"/>
    <property type="project" value="InterPro"/>
</dbReference>
<dbReference type="Pfam" id="PF00550">
    <property type="entry name" value="PP-binding"/>
    <property type="match status" value="1"/>
</dbReference>
<dbReference type="SMART" id="SM01294">
    <property type="entry name" value="PKS_PP_betabranch"/>
    <property type="match status" value="1"/>
</dbReference>
<dbReference type="PROSITE" id="PS52004">
    <property type="entry name" value="KS3_2"/>
    <property type="match status" value="1"/>
</dbReference>
<dbReference type="PROSITE" id="PS50075">
    <property type="entry name" value="CARRIER"/>
    <property type="match status" value="1"/>
</dbReference>
<dbReference type="SUPFAM" id="SSF53901">
    <property type="entry name" value="Thiolase-like"/>
    <property type="match status" value="1"/>
</dbReference>
<dbReference type="SMART" id="SM00825">
    <property type="entry name" value="PKS_KS"/>
    <property type="match status" value="1"/>
</dbReference>
<dbReference type="FunFam" id="3.40.47.10:FF:000019">
    <property type="entry name" value="Polyketide synthase type I"/>
    <property type="match status" value="1"/>
</dbReference>
<dbReference type="InterPro" id="IPR014030">
    <property type="entry name" value="Ketoacyl_synth_N"/>
</dbReference>
<feature type="domain" description="PKS/mFAS DH" evidence="13">
    <location>
        <begin position="887"/>
        <end position="1156"/>
    </location>
</feature>
<dbReference type="InterPro" id="IPR057326">
    <property type="entry name" value="KR_dom"/>
</dbReference>
<organism evidence="14 15">
    <name type="scientific">Amycolatopsis tolypomycina</name>
    <dbReference type="NCBI Taxonomy" id="208445"/>
    <lineage>
        <taxon>Bacteria</taxon>
        <taxon>Bacillati</taxon>
        <taxon>Actinomycetota</taxon>
        <taxon>Actinomycetes</taxon>
        <taxon>Pseudonocardiales</taxon>
        <taxon>Pseudonocardiaceae</taxon>
        <taxon>Amycolatopsis</taxon>
    </lineage>
</organism>
<dbReference type="Pfam" id="PF21089">
    <property type="entry name" value="PKS_DH_N"/>
    <property type="match status" value="1"/>
</dbReference>
<dbReference type="SMART" id="SM00827">
    <property type="entry name" value="PKS_AT"/>
    <property type="match status" value="1"/>
</dbReference>
<dbReference type="Gene3D" id="3.10.129.110">
    <property type="entry name" value="Polyketide synthase dehydratase"/>
    <property type="match status" value="1"/>
</dbReference>
<dbReference type="SUPFAM" id="SSF55048">
    <property type="entry name" value="Probable ACP-binding domain of malonyl-CoA ACP transacylase"/>
    <property type="match status" value="1"/>
</dbReference>
<keyword evidence="10" id="KW-0175">Coiled coil</keyword>
<dbReference type="InterPro" id="IPR016035">
    <property type="entry name" value="Acyl_Trfase/lysoPLipase"/>
</dbReference>
<dbReference type="InterPro" id="IPR001031">
    <property type="entry name" value="Thioesterase"/>
</dbReference>
<dbReference type="GO" id="GO:0004315">
    <property type="term" value="F:3-oxoacyl-[acyl-carrier-protein] synthase activity"/>
    <property type="evidence" value="ECO:0007669"/>
    <property type="project" value="InterPro"/>
</dbReference>
<dbReference type="PROSITE" id="PS00606">
    <property type="entry name" value="KS3_1"/>
    <property type="match status" value="1"/>
</dbReference>
<protein>
    <submittedName>
        <fullName evidence="14">Acyl transferase domain-containing protein</fullName>
    </submittedName>
</protein>
<name>A0A1H4Z6G2_9PSEU</name>
<feature type="active site" description="Proton donor; for dehydratase activity" evidence="9">
    <location>
        <position position="1080"/>
    </location>
</feature>
<dbReference type="EMBL" id="FNSO01000004">
    <property type="protein sequence ID" value="SED25743.1"/>
    <property type="molecule type" value="Genomic_DNA"/>
</dbReference>
<evidence type="ECO:0000256" key="1">
    <source>
        <dbReference type="ARBA" id="ARBA00001957"/>
    </source>
</evidence>
<dbReference type="InterPro" id="IPR036736">
    <property type="entry name" value="ACP-like_sf"/>
</dbReference>
<evidence type="ECO:0000259" key="13">
    <source>
        <dbReference type="PROSITE" id="PS52019"/>
    </source>
</evidence>
<dbReference type="Pfam" id="PF08659">
    <property type="entry name" value="KR"/>
    <property type="match status" value="1"/>
</dbReference>
<dbReference type="InterPro" id="IPR020802">
    <property type="entry name" value="TesA-like"/>
</dbReference>